<dbReference type="EC" id="2.7.1.81" evidence="8"/>
<keyword evidence="4" id="KW-0808">Transferase</keyword>
<comment type="similarity">
    <text evidence="2">Belongs to the aminoglycoside phosphotransferase family.</text>
</comment>
<dbReference type="GO" id="GO:0047992">
    <property type="term" value="F:hydroxylysine kinase activity"/>
    <property type="evidence" value="ECO:0007669"/>
    <property type="project" value="UniProtKB-EC"/>
</dbReference>
<dbReference type="InterPro" id="IPR011009">
    <property type="entry name" value="Kinase-like_dom_sf"/>
</dbReference>
<keyword evidence="3" id="KW-0963">Cytoplasm</keyword>
<evidence type="ECO:0000256" key="1">
    <source>
        <dbReference type="ARBA" id="ARBA00004496"/>
    </source>
</evidence>
<accession>A0A7R9E1E2</accession>
<feature type="domain" description="Aminoglycoside phosphotransferase" evidence="10">
    <location>
        <begin position="124"/>
        <end position="277"/>
    </location>
</feature>
<organism evidence="11">
    <name type="scientific">Timema monikensis</name>
    <dbReference type="NCBI Taxonomy" id="170555"/>
    <lineage>
        <taxon>Eukaryota</taxon>
        <taxon>Metazoa</taxon>
        <taxon>Ecdysozoa</taxon>
        <taxon>Arthropoda</taxon>
        <taxon>Hexapoda</taxon>
        <taxon>Insecta</taxon>
        <taxon>Pterygota</taxon>
        <taxon>Neoptera</taxon>
        <taxon>Polyneoptera</taxon>
        <taxon>Phasmatodea</taxon>
        <taxon>Timematodea</taxon>
        <taxon>Timematoidea</taxon>
        <taxon>Timematidae</taxon>
        <taxon>Timema</taxon>
    </lineage>
</organism>
<dbReference type="SUPFAM" id="SSF56112">
    <property type="entry name" value="Protein kinase-like (PK-like)"/>
    <property type="match status" value="1"/>
</dbReference>
<dbReference type="PANTHER" id="PTHR21064">
    <property type="entry name" value="AMINOGLYCOSIDE PHOSPHOTRANSFERASE DOMAIN-CONTAINING PROTEIN-RELATED"/>
    <property type="match status" value="1"/>
</dbReference>
<evidence type="ECO:0000256" key="7">
    <source>
        <dbReference type="ARBA" id="ARBA00037368"/>
    </source>
</evidence>
<keyword evidence="5" id="KW-0418">Kinase</keyword>
<dbReference type="InterPro" id="IPR050249">
    <property type="entry name" value="Pseudomonas-type_ThrB"/>
</dbReference>
<comment type="subcellular location">
    <subcellularLocation>
        <location evidence="1">Cytoplasm</location>
    </subcellularLocation>
</comment>
<evidence type="ECO:0000313" key="11">
    <source>
        <dbReference type="EMBL" id="CAD7424511.1"/>
    </source>
</evidence>
<evidence type="ECO:0000259" key="10">
    <source>
        <dbReference type="Pfam" id="PF01636"/>
    </source>
</evidence>
<dbReference type="PANTHER" id="PTHR21064:SF1">
    <property type="entry name" value="HYDROXYLYSINE KINASE"/>
    <property type="match status" value="1"/>
</dbReference>
<evidence type="ECO:0000256" key="8">
    <source>
        <dbReference type="ARBA" id="ARBA00038873"/>
    </source>
</evidence>
<dbReference type="GO" id="GO:0005737">
    <property type="term" value="C:cytoplasm"/>
    <property type="evidence" value="ECO:0007669"/>
    <property type="project" value="UniProtKB-SubCell"/>
</dbReference>
<proteinExistence type="inferred from homology"/>
<dbReference type="EMBL" id="OB792798">
    <property type="protein sequence ID" value="CAD7424511.1"/>
    <property type="molecule type" value="Genomic_DNA"/>
</dbReference>
<dbReference type="AlphaFoldDB" id="A0A7R9E1E2"/>
<dbReference type="Pfam" id="PF01636">
    <property type="entry name" value="APH"/>
    <property type="match status" value="1"/>
</dbReference>
<evidence type="ECO:0000256" key="5">
    <source>
        <dbReference type="ARBA" id="ARBA00022777"/>
    </source>
</evidence>
<comment type="function">
    <text evidence="7">Catalyzes the GTP-dependent phosphorylation of 5-hydroxy-L-lysine.</text>
</comment>
<dbReference type="InterPro" id="IPR002575">
    <property type="entry name" value="Aminoglycoside_PTrfase"/>
</dbReference>
<evidence type="ECO:0000256" key="3">
    <source>
        <dbReference type="ARBA" id="ARBA00022490"/>
    </source>
</evidence>
<comment type="catalytic activity">
    <reaction evidence="6">
        <text>(5R)-5-hydroxy-L-lysine + GTP = (5R)-5-phosphooxy-L-lysine + GDP + H(+)</text>
        <dbReference type="Rhea" id="RHEA:19049"/>
        <dbReference type="ChEBI" id="CHEBI:15378"/>
        <dbReference type="ChEBI" id="CHEBI:37565"/>
        <dbReference type="ChEBI" id="CHEBI:57882"/>
        <dbReference type="ChEBI" id="CHEBI:58189"/>
        <dbReference type="ChEBI" id="CHEBI:58357"/>
        <dbReference type="EC" id="2.7.1.81"/>
    </reaction>
</comment>
<reference evidence="11" key="1">
    <citation type="submission" date="2020-11" db="EMBL/GenBank/DDBJ databases">
        <authorList>
            <person name="Tran Van P."/>
        </authorList>
    </citation>
    <scope>NUCLEOTIDE SEQUENCE</scope>
</reference>
<name>A0A7R9E1E2_9NEOP</name>
<sequence>MIEVKDSLVLHPGLYTKFGCVNVVPGTLRVTALGNNSARRVTSWGSNLTFLTVGKGFEGREVSTTSKNKESMEEILQPGVQIRPIISPKEVSEIVQRLYGLRNVQIAELNAYDDKNYYIQVPMELIAQNHDHVVRLLTYQPGSVFQRALHSRELFFSAGQFVAKLDQTLKGFHHPAYESYSSLWELRSAPLLRKFLFAVREEERKHLVEEVLHSFEKNVLPSLETFEKGLIHGDFNEQNILVSKTGEEDDPWQITAILDFGDTHISCYLFELAITLCYMMLLPCEGMDPLDVGAHVLAGYSTVRAVPATELQSLKVTLNLIHAGGVFIHNSVHVDYDRAIDQLSWRLLTKQTCICTRLCQSLVMGEYSHLQDPGNDYLLTTAKTGWGLLQTLWGTEQDELERSAHLAFPNIHTNEVRLEYVDSKYNITQESREREQATMIKL</sequence>
<evidence type="ECO:0000256" key="6">
    <source>
        <dbReference type="ARBA" id="ARBA00036820"/>
    </source>
</evidence>
<evidence type="ECO:0000256" key="9">
    <source>
        <dbReference type="ARBA" id="ARBA00040505"/>
    </source>
</evidence>
<protein>
    <recommendedName>
        <fullName evidence="9">Hydroxylysine kinase</fullName>
        <ecNumber evidence="8">2.7.1.81</ecNumber>
    </recommendedName>
</protein>
<gene>
    <name evidence="11" type="ORF">TMSB3V08_LOCUS1454</name>
</gene>
<evidence type="ECO:0000256" key="4">
    <source>
        <dbReference type="ARBA" id="ARBA00022679"/>
    </source>
</evidence>
<dbReference type="Gene3D" id="3.90.1200.10">
    <property type="match status" value="1"/>
</dbReference>
<evidence type="ECO:0000256" key="2">
    <source>
        <dbReference type="ARBA" id="ARBA00006219"/>
    </source>
</evidence>